<sequence>MHRELSFKLRVVLAVSLKLLKGLLFSHSGSNIWTRICLSTGSENIYSQYVAQQYAHVYGIPGALNTAIYSYGQLSQPITSQSYTALQGYTVPSHHYLHLGGPSINGQQFQLSHNSFFLPIYHSIMMEMDQILEEPR</sequence>
<evidence type="ECO:0000256" key="1">
    <source>
        <dbReference type="SAM" id="SignalP"/>
    </source>
</evidence>
<comment type="caution">
    <text evidence="2">The sequence shown here is derived from an EMBL/GenBank/DDBJ whole genome shotgun (WGS) entry which is preliminary data.</text>
</comment>
<evidence type="ECO:0000313" key="2">
    <source>
        <dbReference type="EMBL" id="KAG0464463.1"/>
    </source>
</evidence>
<reference evidence="2 3" key="1">
    <citation type="journal article" date="2020" name="Nat. Food">
        <title>A phased Vanilla planifolia genome enables genetic improvement of flavour and production.</title>
        <authorList>
            <person name="Hasing T."/>
            <person name="Tang H."/>
            <person name="Brym M."/>
            <person name="Khazi F."/>
            <person name="Huang T."/>
            <person name="Chambers A.H."/>
        </authorList>
    </citation>
    <scope>NUCLEOTIDE SEQUENCE [LARGE SCALE GENOMIC DNA]</scope>
    <source>
        <tissue evidence="2">Leaf</tissue>
    </source>
</reference>
<dbReference type="Proteomes" id="UP000636800">
    <property type="component" value="Chromosome 10"/>
</dbReference>
<protein>
    <submittedName>
        <fullName evidence="2">Uncharacterized protein</fullName>
    </submittedName>
</protein>
<dbReference type="EMBL" id="JADCNL010000010">
    <property type="protein sequence ID" value="KAG0464463.1"/>
    <property type="molecule type" value="Genomic_DNA"/>
</dbReference>
<dbReference type="OrthoDB" id="447842at2759"/>
<proteinExistence type="predicted"/>
<dbReference type="AlphaFoldDB" id="A0A835Q8N2"/>
<organism evidence="2 3">
    <name type="scientific">Vanilla planifolia</name>
    <name type="common">Vanilla</name>
    <dbReference type="NCBI Taxonomy" id="51239"/>
    <lineage>
        <taxon>Eukaryota</taxon>
        <taxon>Viridiplantae</taxon>
        <taxon>Streptophyta</taxon>
        <taxon>Embryophyta</taxon>
        <taxon>Tracheophyta</taxon>
        <taxon>Spermatophyta</taxon>
        <taxon>Magnoliopsida</taxon>
        <taxon>Liliopsida</taxon>
        <taxon>Asparagales</taxon>
        <taxon>Orchidaceae</taxon>
        <taxon>Vanilloideae</taxon>
        <taxon>Vanilleae</taxon>
        <taxon>Vanilla</taxon>
    </lineage>
</organism>
<gene>
    <name evidence="2" type="ORF">HPP92_020532</name>
</gene>
<name>A0A835Q8N2_VANPL</name>
<keyword evidence="3" id="KW-1185">Reference proteome</keyword>
<accession>A0A835Q8N2</accession>
<feature type="chain" id="PRO_5032966337" evidence="1">
    <location>
        <begin position="23"/>
        <end position="136"/>
    </location>
</feature>
<keyword evidence="1" id="KW-0732">Signal</keyword>
<evidence type="ECO:0000313" key="3">
    <source>
        <dbReference type="Proteomes" id="UP000636800"/>
    </source>
</evidence>
<feature type="signal peptide" evidence="1">
    <location>
        <begin position="1"/>
        <end position="22"/>
    </location>
</feature>